<sequence>MNSPKPFDDSKIRDADLREELERLRGGPMFTTLAQTLISRQERRDQERAVAEAKARELDAMPREQRRRAIVRQQFEDEPPTVGDLRHIHSVLAVCGLPYERQPLDVRRYERRQGSMSLLVNAGEIMTPSGKWAPQELPFGPKARLILMHLCSQAVLQNSPTIEIAETFTAFVREMGFNDSGGSRGALTAFKQQLNALAACELKIGTWNGTTAKTKSFKPIDEFEVWLSNNPGQRSLWPSTLTFSQDMYESLKHHAMPVNVRAVKAFAGSARKLDLYFWLGYRLHLIDKPLHISWKALAEQFGTGFSRQRDFQRKLAEELGHIEEVFPKLPIKLTEDGLNLRPADPNVLALPAQKVSKKKTPSQK</sequence>
<dbReference type="InterPro" id="IPR006881">
    <property type="entry name" value="RepA_C"/>
</dbReference>
<dbReference type="EMBL" id="JBHUFA010000009">
    <property type="protein sequence ID" value="MFD1696781.1"/>
    <property type="molecule type" value="Genomic_DNA"/>
</dbReference>
<name>A0ABW4K062_9HYPH</name>
<accession>A0ABW4K062</accession>
<organism evidence="1 2">
    <name type="scientific">Roseibium aestuarii</name>
    <dbReference type="NCBI Taxonomy" id="2600299"/>
    <lineage>
        <taxon>Bacteria</taxon>
        <taxon>Pseudomonadati</taxon>
        <taxon>Pseudomonadota</taxon>
        <taxon>Alphaproteobacteria</taxon>
        <taxon>Hyphomicrobiales</taxon>
        <taxon>Stappiaceae</taxon>
        <taxon>Roseibium</taxon>
    </lineage>
</organism>
<keyword evidence="2" id="KW-1185">Reference proteome</keyword>
<dbReference type="RefSeq" id="WP_149894335.1">
    <property type="nucleotide sequence ID" value="NZ_JBHUFA010000009.1"/>
</dbReference>
<gene>
    <name evidence="1" type="ORF">ACFSC7_14780</name>
</gene>
<dbReference type="Pfam" id="PF04796">
    <property type="entry name" value="RepA_C"/>
    <property type="match status" value="1"/>
</dbReference>
<dbReference type="Proteomes" id="UP001597327">
    <property type="component" value="Unassembled WGS sequence"/>
</dbReference>
<reference evidence="2" key="1">
    <citation type="journal article" date="2019" name="Int. J. Syst. Evol. Microbiol.">
        <title>The Global Catalogue of Microorganisms (GCM) 10K type strain sequencing project: providing services to taxonomists for standard genome sequencing and annotation.</title>
        <authorList>
            <consortium name="The Broad Institute Genomics Platform"/>
            <consortium name="The Broad Institute Genome Sequencing Center for Infectious Disease"/>
            <person name="Wu L."/>
            <person name="Ma J."/>
        </authorList>
    </citation>
    <scope>NUCLEOTIDE SEQUENCE [LARGE SCALE GENOMIC DNA]</scope>
    <source>
        <strain evidence="2">JCM 3369</strain>
    </source>
</reference>
<evidence type="ECO:0000313" key="2">
    <source>
        <dbReference type="Proteomes" id="UP001597327"/>
    </source>
</evidence>
<proteinExistence type="predicted"/>
<comment type="caution">
    <text evidence="1">The sequence shown here is derived from an EMBL/GenBank/DDBJ whole genome shotgun (WGS) entry which is preliminary data.</text>
</comment>
<evidence type="ECO:0000313" key="1">
    <source>
        <dbReference type="EMBL" id="MFD1696781.1"/>
    </source>
</evidence>
<protein>
    <submittedName>
        <fullName evidence="1">Replication protein RepA</fullName>
    </submittedName>
</protein>